<keyword evidence="1" id="KW-0472">Membrane</keyword>
<proteinExistence type="predicted"/>
<evidence type="ECO:0008006" key="4">
    <source>
        <dbReference type="Google" id="ProtNLM"/>
    </source>
</evidence>
<reference evidence="2 3" key="1">
    <citation type="journal article" date="2016" name="Nat. Commun.">
        <title>Thousands of microbial genomes shed light on interconnected biogeochemical processes in an aquifer system.</title>
        <authorList>
            <person name="Anantharaman K."/>
            <person name="Brown C.T."/>
            <person name="Hug L.A."/>
            <person name="Sharon I."/>
            <person name="Castelle C.J."/>
            <person name="Probst A.J."/>
            <person name="Thomas B.C."/>
            <person name="Singh A."/>
            <person name="Wilkins M.J."/>
            <person name="Karaoz U."/>
            <person name="Brodie E.L."/>
            <person name="Williams K.H."/>
            <person name="Hubbard S.S."/>
            <person name="Banfield J.F."/>
        </authorList>
    </citation>
    <scope>NUCLEOTIDE SEQUENCE [LARGE SCALE GENOMIC DNA]</scope>
</reference>
<dbReference type="AlphaFoldDB" id="A0A1F7X7W6"/>
<dbReference type="EMBL" id="MGFQ01000008">
    <property type="protein sequence ID" value="OGM10478.1"/>
    <property type="molecule type" value="Genomic_DNA"/>
</dbReference>
<sequence length="703" mass="79390">MESVSDYKKKYVVEEAESVLIPKINLRNSEEVEVENKAMMESKGGFLHKIKEKISKPAFFRRKTSQVNSGENRQNQKKSKIKIVRWVALVILVIFIPILIQSFFVFRVYRDGIALKSAVEKLVSSSKSQDLESVKNEISNTRTCLNVFNNSYKKISWFGVLPFVGKYVDDGQHAIRAGFQGLDLLETVLGVVEPYADIVGFDKSQDKSSKPSETTQDKLDFIVKTLPDLVPKADELVGKIALIEKEIDEVNPDDYPITFSGHEVREKIRKAVNLIDMAFDMIKNGKPLLEISPYLIGVDGERTYLVVFQNDKELRPTGGFITAYSIAKVVKGRFDPTVSNDIYNLDNNYTPSIIAPKPIIDYIKGPYLLSNKLRLRDMNWSPDFSESMNLFSKEIAKAGIKNIDGIIAVDTQVLVNLLDVIGSVEVPGYGKFSNDIVSECNCPQVIYELESFADIEGPIVWSENEPGKIVFAPTNYDNRKKIIGPLMNSILSGALGQSNEKIPALFEAAIKSLSEKHVLFYLKNETAQEAVEEFGIGGVLKNYEGDYLFINDANLGGRKSNLYVTQEVSQEVEINGDGDVLKTLTLTYKNPKEYDGWLNSVLPNWVRIYVPKGSELISIEGLEEKEEPYEEFEKTVFAGFFELRPQGIAKVVVKYKLPFKVKDEYLVYIQKQPGKDFSLYSFQVGGNETEAFLRSDKEFRFEI</sequence>
<keyword evidence="1" id="KW-0812">Transmembrane</keyword>
<organism evidence="2 3">
    <name type="scientific">Candidatus Woesebacteria bacterium RBG_13_36_22</name>
    <dbReference type="NCBI Taxonomy" id="1802478"/>
    <lineage>
        <taxon>Bacteria</taxon>
        <taxon>Candidatus Woeseibacteriota</taxon>
    </lineage>
</organism>
<comment type="caution">
    <text evidence="2">The sequence shown here is derived from an EMBL/GenBank/DDBJ whole genome shotgun (WGS) entry which is preliminary data.</text>
</comment>
<feature type="transmembrane region" description="Helical" evidence="1">
    <location>
        <begin position="83"/>
        <end position="106"/>
    </location>
</feature>
<dbReference type="Pfam" id="PF13196">
    <property type="entry name" value="DUF4012"/>
    <property type="match status" value="1"/>
</dbReference>
<name>A0A1F7X7W6_9BACT</name>
<accession>A0A1F7X7W6</accession>
<dbReference type="InterPro" id="IPR025101">
    <property type="entry name" value="DUF4012"/>
</dbReference>
<gene>
    <name evidence="2" type="ORF">A2Z67_00855</name>
</gene>
<keyword evidence="1" id="KW-1133">Transmembrane helix</keyword>
<dbReference type="Proteomes" id="UP000176939">
    <property type="component" value="Unassembled WGS sequence"/>
</dbReference>
<evidence type="ECO:0000313" key="2">
    <source>
        <dbReference type="EMBL" id="OGM10478.1"/>
    </source>
</evidence>
<protein>
    <recommendedName>
        <fullName evidence="4">DUF4012 domain-containing protein</fullName>
    </recommendedName>
</protein>
<evidence type="ECO:0000256" key="1">
    <source>
        <dbReference type="SAM" id="Phobius"/>
    </source>
</evidence>
<evidence type="ECO:0000313" key="3">
    <source>
        <dbReference type="Proteomes" id="UP000176939"/>
    </source>
</evidence>